<keyword evidence="5" id="KW-1185">Reference proteome</keyword>
<dbReference type="Pfam" id="PF02525">
    <property type="entry name" value="Flavodoxin_2"/>
    <property type="match status" value="1"/>
</dbReference>
<dbReference type="GO" id="GO:0005829">
    <property type="term" value="C:cytosol"/>
    <property type="evidence" value="ECO:0007669"/>
    <property type="project" value="TreeGrafter"/>
</dbReference>
<dbReference type="EMBL" id="CP043026">
    <property type="protein sequence ID" value="QEH61919.1"/>
    <property type="molecule type" value="Genomic_DNA"/>
</dbReference>
<dbReference type="SUPFAM" id="SSF52218">
    <property type="entry name" value="Flavoproteins"/>
    <property type="match status" value="1"/>
</dbReference>
<dbReference type="GO" id="GO:0003955">
    <property type="term" value="F:NAD(P)H dehydrogenase (quinone) activity"/>
    <property type="evidence" value="ECO:0007669"/>
    <property type="project" value="TreeGrafter"/>
</dbReference>
<name>A0A5B9Y5E9_9MOLU</name>
<proteinExistence type="inferred from homology"/>
<reference evidence="4 5" key="1">
    <citation type="submission" date="2019-08" db="EMBL/GenBank/DDBJ databases">
        <title>Complete genome sequence of Spiroplasma chinense CCH (DSM 19755).</title>
        <authorList>
            <person name="Shen H.-Y."/>
            <person name="Lin Y.-C."/>
            <person name="Chou L."/>
            <person name="Kuo C.-H."/>
        </authorList>
    </citation>
    <scope>NUCLEOTIDE SEQUENCE [LARGE SCALE GENOMIC DNA]</scope>
    <source>
        <strain evidence="4 5">CCH</strain>
    </source>
</reference>
<dbReference type="InterPro" id="IPR003680">
    <property type="entry name" value="Flavodoxin_fold"/>
</dbReference>
<comment type="similarity">
    <text evidence="1">Belongs to the NAD(P)H dehydrogenase (quinone) family.</text>
</comment>
<evidence type="ECO:0000259" key="3">
    <source>
        <dbReference type="Pfam" id="PF02525"/>
    </source>
</evidence>
<gene>
    <name evidence="4" type="ORF">SCHIN_v1c07240</name>
</gene>
<dbReference type="PANTHER" id="PTHR10204:SF34">
    <property type="entry name" value="NAD(P)H DEHYDROGENASE [QUINONE] 1 ISOFORM 1"/>
    <property type="match status" value="1"/>
</dbReference>
<dbReference type="Gene3D" id="3.40.50.360">
    <property type="match status" value="1"/>
</dbReference>
<dbReference type="RefSeq" id="WP_166508296.1">
    <property type="nucleotide sequence ID" value="NZ_CP043026.1"/>
</dbReference>
<protein>
    <submittedName>
        <fullName evidence="4">NADPH dehydrogenase</fullName>
    </submittedName>
</protein>
<feature type="domain" description="Flavodoxin-like fold" evidence="3">
    <location>
        <begin position="1"/>
        <end position="190"/>
    </location>
</feature>
<dbReference type="Proteomes" id="UP000323144">
    <property type="component" value="Chromosome"/>
</dbReference>
<dbReference type="AlphaFoldDB" id="A0A5B9Y5E9"/>
<dbReference type="KEGG" id="schi:SCHIN_v1c07240"/>
<organism evidence="4 5">
    <name type="scientific">Spiroplasma chinense</name>
    <dbReference type="NCBI Taxonomy" id="216932"/>
    <lineage>
        <taxon>Bacteria</taxon>
        <taxon>Bacillati</taxon>
        <taxon>Mycoplasmatota</taxon>
        <taxon>Mollicutes</taxon>
        <taxon>Entomoplasmatales</taxon>
        <taxon>Spiroplasmataceae</taxon>
        <taxon>Spiroplasma</taxon>
    </lineage>
</organism>
<dbReference type="PANTHER" id="PTHR10204">
    <property type="entry name" value="NAD P H OXIDOREDUCTASE-RELATED"/>
    <property type="match status" value="1"/>
</dbReference>
<sequence length="198" mass="22934">MKTIIVLANPKVDSFNHAIVKSICEGFDQVGEEYEIWDLYKMGFNPVITEKEYQKFGYGELVEEDVKSMYNTLLNDTHRLVIVYPLSHFNMPAILSGFFERVFVGTAISTGDGKLYFKPMLNIEKTVLIQTSLGEKTLSDKGFDLYQKDEVVEISLEKIGLFNIKFYHYTDLIESKEEDRKRFLESIKQRAIEDTIKS</sequence>
<evidence type="ECO:0000313" key="4">
    <source>
        <dbReference type="EMBL" id="QEH61919.1"/>
    </source>
</evidence>
<dbReference type="InterPro" id="IPR051545">
    <property type="entry name" value="NAD(P)H_dehydrogenase_qn"/>
</dbReference>
<evidence type="ECO:0000256" key="1">
    <source>
        <dbReference type="ARBA" id="ARBA00006252"/>
    </source>
</evidence>
<accession>A0A5B9Y5E9</accession>
<keyword evidence="2" id="KW-0560">Oxidoreductase</keyword>
<dbReference type="InterPro" id="IPR029039">
    <property type="entry name" value="Flavoprotein-like_sf"/>
</dbReference>
<evidence type="ECO:0000256" key="2">
    <source>
        <dbReference type="ARBA" id="ARBA00023002"/>
    </source>
</evidence>
<evidence type="ECO:0000313" key="5">
    <source>
        <dbReference type="Proteomes" id="UP000323144"/>
    </source>
</evidence>